<evidence type="ECO:0000256" key="1">
    <source>
        <dbReference type="SAM" id="MobiDB-lite"/>
    </source>
</evidence>
<sequence length="218" mass="23423">MDKQGSRELNALRIASSWGSRGGGGSGMIAGSPGVGGMSNSSSSSGASWRSGTPSPPLSEEGVPTRSSPCPATSHPSHNQPHYPYNTSGSSSSSTPGSTTLDEGIVPDYIEEQHPRKKIRAKVNQDPIETEPGACATFESEQYLRVIRDIERQSDPPMLKPQKLRIVVDVSQILLKRITRQNIHVHRHTSAYGPRSQSGNTREDPAAPLVHRVAVHTT</sequence>
<feature type="compositionally biased region" description="Gly residues" evidence="1">
    <location>
        <begin position="20"/>
        <end position="37"/>
    </location>
</feature>
<dbReference type="AlphaFoldDB" id="F4WKQ9"/>
<evidence type="ECO:0000313" key="3">
    <source>
        <dbReference type="Proteomes" id="UP000007755"/>
    </source>
</evidence>
<organism evidence="3">
    <name type="scientific">Acromyrmex echinatior</name>
    <name type="common">Panamanian leafcutter ant</name>
    <name type="synonym">Acromyrmex octospinosus echinatior</name>
    <dbReference type="NCBI Taxonomy" id="103372"/>
    <lineage>
        <taxon>Eukaryota</taxon>
        <taxon>Metazoa</taxon>
        <taxon>Ecdysozoa</taxon>
        <taxon>Arthropoda</taxon>
        <taxon>Hexapoda</taxon>
        <taxon>Insecta</taxon>
        <taxon>Pterygota</taxon>
        <taxon>Neoptera</taxon>
        <taxon>Endopterygota</taxon>
        <taxon>Hymenoptera</taxon>
        <taxon>Apocrita</taxon>
        <taxon>Aculeata</taxon>
        <taxon>Formicoidea</taxon>
        <taxon>Formicidae</taxon>
        <taxon>Myrmicinae</taxon>
        <taxon>Acromyrmex</taxon>
    </lineage>
</organism>
<dbReference type="STRING" id="103372.F4WKQ9"/>
<feature type="compositionally biased region" description="Low complexity" evidence="1">
    <location>
        <begin position="38"/>
        <end position="53"/>
    </location>
</feature>
<feature type="compositionally biased region" description="Low complexity" evidence="1">
    <location>
        <begin position="87"/>
        <end position="100"/>
    </location>
</feature>
<proteinExistence type="predicted"/>
<name>F4WKQ9_ACREC</name>
<evidence type="ECO:0000313" key="2">
    <source>
        <dbReference type="EMBL" id="EGI65151.1"/>
    </source>
</evidence>
<dbReference type="EMBL" id="GL888206">
    <property type="protein sequence ID" value="EGI65151.1"/>
    <property type="molecule type" value="Genomic_DNA"/>
</dbReference>
<gene>
    <name evidence="2" type="ORF">G5I_06329</name>
</gene>
<accession>F4WKQ9</accession>
<reference evidence="2" key="1">
    <citation type="submission" date="2011-02" db="EMBL/GenBank/DDBJ databases">
        <title>The genome of the leaf-cutting ant Acromyrmex echinatior suggests key adaptations to social evolution and fungus farming.</title>
        <authorList>
            <person name="Nygaard S."/>
            <person name="Zhang G."/>
        </authorList>
    </citation>
    <scope>NUCLEOTIDE SEQUENCE</scope>
</reference>
<keyword evidence="3" id="KW-1185">Reference proteome</keyword>
<feature type="region of interest" description="Disordered" evidence="1">
    <location>
        <begin position="1"/>
        <end position="103"/>
    </location>
</feature>
<dbReference type="OrthoDB" id="5950721at2759"/>
<feature type="compositionally biased region" description="Polar residues" evidence="1">
    <location>
        <begin position="65"/>
        <end position="80"/>
    </location>
</feature>
<dbReference type="InParanoid" id="F4WKQ9"/>
<dbReference type="Proteomes" id="UP000007755">
    <property type="component" value="Unassembled WGS sequence"/>
</dbReference>
<protein>
    <submittedName>
        <fullName evidence="2">Uncharacterized protein</fullName>
    </submittedName>
</protein>